<dbReference type="CDD" id="cd02214">
    <property type="entry name" value="cupin_MJ1618"/>
    <property type="match status" value="1"/>
</dbReference>
<feature type="domain" description="Cupin type-2" evidence="1">
    <location>
        <begin position="41"/>
        <end position="108"/>
    </location>
</feature>
<dbReference type="PANTHER" id="PTHR36114">
    <property type="entry name" value="16.7 KDA PROTEIN IN WHIE LOCUS"/>
    <property type="match status" value="1"/>
</dbReference>
<dbReference type="EMBL" id="PGCL01000001">
    <property type="protein sequence ID" value="TAJ45498.1"/>
    <property type="molecule type" value="Genomic_DNA"/>
</dbReference>
<dbReference type="InterPro" id="IPR011051">
    <property type="entry name" value="RmlC_Cupin_sf"/>
</dbReference>
<dbReference type="Gene3D" id="2.60.120.10">
    <property type="entry name" value="Jelly Rolls"/>
    <property type="match status" value="1"/>
</dbReference>
<protein>
    <submittedName>
        <fullName evidence="2">Cupin domain-containing protein</fullName>
    </submittedName>
</protein>
<gene>
    <name evidence="2" type="ORF">CUJ86_01855</name>
</gene>
<organism evidence="2 3">
    <name type="scientific">Methanofollis fontis</name>
    <dbReference type="NCBI Taxonomy" id="2052832"/>
    <lineage>
        <taxon>Archaea</taxon>
        <taxon>Methanobacteriati</taxon>
        <taxon>Methanobacteriota</taxon>
        <taxon>Stenosarchaea group</taxon>
        <taxon>Methanomicrobia</taxon>
        <taxon>Methanomicrobiales</taxon>
        <taxon>Methanomicrobiaceae</taxon>
        <taxon>Methanofollis</taxon>
    </lineage>
</organism>
<dbReference type="SUPFAM" id="SSF51182">
    <property type="entry name" value="RmlC-like cupins"/>
    <property type="match status" value="1"/>
</dbReference>
<keyword evidence="3" id="KW-1185">Reference proteome</keyword>
<dbReference type="InterPro" id="IPR013096">
    <property type="entry name" value="Cupin_2"/>
</dbReference>
<dbReference type="RefSeq" id="WP_130645857.1">
    <property type="nucleotide sequence ID" value="NZ_PGCL01000001.1"/>
</dbReference>
<comment type="caution">
    <text evidence="2">The sequence shown here is derived from an EMBL/GenBank/DDBJ whole genome shotgun (WGS) entry which is preliminary data.</text>
</comment>
<dbReference type="OrthoDB" id="190812at2157"/>
<dbReference type="Proteomes" id="UP000292580">
    <property type="component" value="Unassembled WGS sequence"/>
</dbReference>
<proteinExistence type="predicted"/>
<dbReference type="AlphaFoldDB" id="A0A483CRP5"/>
<evidence type="ECO:0000259" key="1">
    <source>
        <dbReference type="Pfam" id="PF07883"/>
    </source>
</evidence>
<dbReference type="InterPro" id="IPR052044">
    <property type="entry name" value="PKS_Associated_Protein"/>
</dbReference>
<dbReference type="Pfam" id="PF07883">
    <property type="entry name" value="Cupin_2"/>
    <property type="match status" value="1"/>
</dbReference>
<dbReference type="InterPro" id="IPR014710">
    <property type="entry name" value="RmlC-like_jellyroll"/>
</dbReference>
<evidence type="ECO:0000313" key="3">
    <source>
        <dbReference type="Proteomes" id="UP000292580"/>
    </source>
</evidence>
<dbReference type="PANTHER" id="PTHR36114:SF1">
    <property type="entry name" value="16.7 KDA PROTEIN IN WHIE LOCUS"/>
    <property type="match status" value="1"/>
</dbReference>
<sequence>MLIRDIRDGPHARVGDRSVLCELLHPAHEEGCANRYSLSHAVVPAGEKTLPHLLKTASETYYVLAGEGRMHIGEENAPLREGQAVYIPPGAVQWIENTGEGDLLFLAIVDPMWSESDEEIC</sequence>
<reference evidence="2 3" key="1">
    <citation type="submission" date="2017-11" db="EMBL/GenBank/DDBJ databases">
        <title>Isolation and Characterization of Methanofollis Species from Methane Seep Offshore SW Taiwan.</title>
        <authorList>
            <person name="Teng N.-H."/>
            <person name="Lai M.-C."/>
            <person name="Chen S.-C."/>
        </authorList>
    </citation>
    <scope>NUCLEOTIDE SEQUENCE [LARGE SCALE GENOMIC DNA]</scope>
    <source>
        <strain evidence="2 3">FWC-SCC2</strain>
    </source>
</reference>
<evidence type="ECO:0000313" key="2">
    <source>
        <dbReference type="EMBL" id="TAJ45498.1"/>
    </source>
</evidence>
<accession>A0A483CRP5</accession>
<name>A0A483CRP5_9EURY</name>